<dbReference type="PANTHER" id="PTHR39186">
    <property type="entry name" value="DUF2071 FAMILY PROTEIN"/>
    <property type="match status" value="1"/>
</dbReference>
<proteinExistence type="predicted"/>
<dbReference type="Gene3D" id="2.40.400.10">
    <property type="entry name" value="Acetoacetate decarboxylase-like"/>
    <property type="match status" value="1"/>
</dbReference>
<gene>
    <name evidence="1" type="ORF">QW060_01690</name>
</gene>
<dbReference type="SUPFAM" id="SSF160104">
    <property type="entry name" value="Acetoacetate decarboxylase-like"/>
    <property type="match status" value="1"/>
</dbReference>
<keyword evidence="2" id="KW-1185">Reference proteome</keyword>
<sequence>MREIQDMLQKTDHRPWPMPQKPWVYYQEWNEAVFLHFEIPFELLRKHVPERLALDSFDGVYFISVVAFTMQKIRPRYLPSLSFVSDFHEINVRTYVEKEGKKGVYFINIEAEKTFAVWVARMLSGLPYEKSDMQRKEGYYRSQQPVKNFTFEIDFKVGSPIVEKKAFDLWVTERYCLYLDLDEKLYRYEIHHKEWELRQLQPQKINVRYDLGNMVLEENNIHSMQYSKGVKVVSWSRNRIA</sequence>
<comment type="caution">
    <text evidence="1">The sequence shown here is derived from an EMBL/GenBank/DDBJ whole genome shotgun (WGS) entry which is preliminary data.</text>
</comment>
<reference evidence="2" key="1">
    <citation type="journal article" date="2019" name="Int. J. Syst. Evol. Microbiol.">
        <title>The Global Catalogue of Microorganisms (GCM) 10K type strain sequencing project: providing services to taxonomists for standard genome sequencing and annotation.</title>
        <authorList>
            <consortium name="The Broad Institute Genomics Platform"/>
            <consortium name="The Broad Institute Genome Sequencing Center for Infectious Disease"/>
            <person name="Wu L."/>
            <person name="Ma J."/>
        </authorList>
    </citation>
    <scope>NUCLEOTIDE SEQUENCE [LARGE SCALE GENOMIC DNA]</scope>
    <source>
        <strain evidence="2">CECT 7184</strain>
    </source>
</reference>
<dbReference type="PANTHER" id="PTHR39186:SF1">
    <property type="entry name" value="DUF2071 DOMAIN-CONTAINING PROTEIN"/>
    <property type="match status" value="1"/>
</dbReference>
<protein>
    <submittedName>
        <fullName evidence="1">DUF2071 domain-containing protein</fullName>
    </submittedName>
</protein>
<dbReference type="EMBL" id="JAUFQU010000001">
    <property type="protein sequence ID" value="MDN3705835.1"/>
    <property type="molecule type" value="Genomic_DNA"/>
</dbReference>
<evidence type="ECO:0000313" key="1">
    <source>
        <dbReference type="EMBL" id="MDN3705835.1"/>
    </source>
</evidence>
<dbReference type="Pfam" id="PF09844">
    <property type="entry name" value="DUF2071"/>
    <property type="match status" value="1"/>
</dbReference>
<evidence type="ECO:0000313" key="2">
    <source>
        <dbReference type="Proteomes" id="UP001242368"/>
    </source>
</evidence>
<dbReference type="InterPro" id="IPR023375">
    <property type="entry name" value="ADC_dom_sf"/>
</dbReference>
<dbReference type="Proteomes" id="UP001242368">
    <property type="component" value="Unassembled WGS sequence"/>
</dbReference>
<dbReference type="RefSeq" id="WP_290361984.1">
    <property type="nucleotide sequence ID" value="NZ_JAUFQU010000001.1"/>
</dbReference>
<dbReference type="InterPro" id="IPR018644">
    <property type="entry name" value="DUF2071"/>
</dbReference>
<accession>A0ABT8CRK5</accession>
<name>A0ABT8CRK5_9FLAO</name>
<organism evidence="1 2">
    <name type="scientific">Paenimyroides ceti</name>
    <dbReference type="NCBI Taxonomy" id="395087"/>
    <lineage>
        <taxon>Bacteria</taxon>
        <taxon>Pseudomonadati</taxon>
        <taxon>Bacteroidota</taxon>
        <taxon>Flavobacteriia</taxon>
        <taxon>Flavobacteriales</taxon>
        <taxon>Flavobacteriaceae</taxon>
        <taxon>Paenimyroides</taxon>
    </lineage>
</organism>